<dbReference type="SMR" id="A0A1S4AEW3"/>
<accession>A0A1S4AEW3</accession>
<evidence type="ECO:0008006" key="2">
    <source>
        <dbReference type="Google" id="ProtNLM"/>
    </source>
</evidence>
<organism evidence="1">
    <name type="scientific">Nicotiana tabacum</name>
    <name type="common">Common tobacco</name>
    <dbReference type="NCBI Taxonomy" id="4097"/>
    <lineage>
        <taxon>Eukaryota</taxon>
        <taxon>Viridiplantae</taxon>
        <taxon>Streptophyta</taxon>
        <taxon>Embryophyta</taxon>
        <taxon>Tracheophyta</taxon>
        <taxon>Spermatophyta</taxon>
        <taxon>Magnoliopsida</taxon>
        <taxon>eudicotyledons</taxon>
        <taxon>Gunneridae</taxon>
        <taxon>Pentapetalae</taxon>
        <taxon>asterids</taxon>
        <taxon>lamiids</taxon>
        <taxon>Solanales</taxon>
        <taxon>Solanaceae</taxon>
        <taxon>Nicotianoideae</taxon>
        <taxon>Nicotianeae</taxon>
        <taxon>Nicotiana</taxon>
    </lineage>
</organism>
<dbReference type="OrthoDB" id="239865at2759"/>
<dbReference type="InterPro" id="IPR036322">
    <property type="entry name" value="WD40_repeat_dom_sf"/>
</dbReference>
<evidence type="ECO:0000313" key="1">
    <source>
        <dbReference type="RefSeq" id="XP_016474993.1"/>
    </source>
</evidence>
<dbReference type="Gene3D" id="2.130.10.10">
    <property type="entry name" value="YVTN repeat-like/Quinoprotein amine dehydrogenase"/>
    <property type="match status" value="1"/>
</dbReference>
<dbReference type="AlphaFoldDB" id="A0A1S4AEW3"/>
<name>A0A1S4AEW3_TOBAC</name>
<gene>
    <name evidence="1" type="primary">LOC107796711</name>
</gene>
<protein>
    <recommendedName>
        <fullName evidence="2">Telomerase Cajal body protein 1-like</fullName>
    </recommendedName>
</protein>
<reference evidence="1" key="1">
    <citation type="submission" date="2025-08" db="UniProtKB">
        <authorList>
            <consortium name="RefSeq"/>
        </authorList>
    </citation>
    <scope>IDENTIFICATION</scope>
</reference>
<dbReference type="InterPro" id="IPR051150">
    <property type="entry name" value="SWT21/TCAB1_mRNA_Telomere"/>
</dbReference>
<dbReference type="InterPro" id="IPR015943">
    <property type="entry name" value="WD40/YVTN_repeat-like_dom_sf"/>
</dbReference>
<dbReference type="STRING" id="4097.A0A1S4AEW3"/>
<dbReference type="PaxDb" id="4097-A0A1S4AEW3"/>
<sequence>MENAKSLAPNKEVNNEKMGYFFKFRRCGKYSASAEMPPAACFHFCAFPSASAVSLLRRDNRICDEVSLKTGCLSFAILAQAFIKGERLWPYVESGWLADTSSSAADTDSYAASLVMSEGESVYDYCRYPYMSSSSPETCVFASTARDHPIHLWDATTGQLRCTYRAYDAMDEIIAAFSIAFNPAGTKIFAGYNKSIRIFDIHRPGRDFTQHSTLQGNKEGQSGIISSIAFCPSIQDCWLQAPIAKALPYIEKITWNFSMYCMVKKVG</sequence>
<dbReference type="SUPFAM" id="SSF50978">
    <property type="entry name" value="WD40 repeat-like"/>
    <property type="match status" value="1"/>
</dbReference>
<dbReference type="PANTHER" id="PTHR13211:SF0">
    <property type="entry name" value="TELOMERASE CAJAL BODY PROTEIN 1"/>
    <property type="match status" value="1"/>
</dbReference>
<dbReference type="RefSeq" id="XP_016474993.1">
    <property type="nucleotide sequence ID" value="XM_016619507.1"/>
</dbReference>
<dbReference type="KEGG" id="nta:107796711"/>
<dbReference type="PANTHER" id="PTHR13211">
    <property type="entry name" value="TELOMERASE CAJAL BODY PROTEIN 1"/>
    <property type="match status" value="1"/>
</dbReference>
<proteinExistence type="predicted"/>